<dbReference type="EMBL" id="JACIDO010000008">
    <property type="protein sequence ID" value="MBB3937350.1"/>
    <property type="molecule type" value="Genomic_DNA"/>
</dbReference>
<proteinExistence type="predicted"/>
<dbReference type="OrthoDB" id="8410834at2"/>
<accession>A0A7W6FVZ3</accession>
<name>A0A7W6FVZ3_9HYPH</name>
<sequence length="673" mass="75035">MSTETSRFRQIVKKLKPPSSAAFEASDWQEAFTAGPVTDEDSRLYDAAIWLGQEGAAASSLQHPEIAKLSPEWGAVLAVAALNREFRTASELGRKTLSEAIKSGVRSLDATANQRIRGLANQNFTVADIAEVGVDLTENWLYDAAQSTGAEGENIADLAPMAVAATMFYSFRKSLNTLWNRAWIEGWHLRDEQARGICWIPRDFDRERLVYAWRVRQEANFMNYPSIDRAAWMRIDPERRRTLARTFSVTEIEGYGKKLKLKVRAISYRSKHMPSYMYDKGMLEGSYVADFIKTPMPLHSDLNVGLLQEAWHVILDIARLLSKRVALPTSLSPTQARRLALAVEASTLVEAISSSLRIDRVTAERVVAFLTFSFQTGGTRKAKGNKGLWAAPLVAVPETDELLLALPALVTSNPVRRAEAWLEKGGISDNASTARGDRYEVLFRDRIRKALESNKAFANPRHAPDGIAKSNRFDEQVDLVLSFGGLCLVCEVKFFLMPADPHERERFDKKLLDAASQASRKAGKLERRRDVLADALGIVEADAAELDVMPLVVTNQGYGFSERVDGVLVVEAEFLRTYLSGGSLSIGMVSDSMGRSVTQSTTLYRTEREAAKNFDERMSSPYTLRRFLNRITWTVSELPTLVSGATRIATPQTEDLQGIERLQSEILISQLSR</sequence>
<dbReference type="RefSeq" id="WP_090964324.1">
    <property type="nucleotide sequence ID" value="NZ_FOOA01000012.1"/>
</dbReference>
<dbReference type="AlphaFoldDB" id="A0A7W6FVZ3"/>
<evidence type="ECO:0000313" key="1">
    <source>
        <dbReference type="EMBL" id="MBB3937350.1"/>
    </source>
</evidence>
<organism evidence="1 2">
    <name type="scientific">Aureimonas phyllosphaerae</name>
    <dbReference type="NCBI Taxonomy" id="1166078"/>
    <lineage>
        <taxon>Bacteria</taxon>
        <taxon>Pseudomonadati</taxon>
        <taxon>Pseudomonadota</taxon>
        <taxon>Alphaproteobacteria</taxon>
        <taxon>Hyphomicrobiales</taxon>
        <taxon>Aurantimonadaceae</taxon>
        <taxon>Aureimonas</taxon>
    </lineage>
</organism>
<comment type="caution">
    <text evidence="1">The sequence shown here is derived from an EMBL/GenBank/DDBJ whole genome shotgun (WGS) entry which is preliminary data.</text>
</comment>
<dbReference type="Proteomes" id="UP000531216">
    <property type="component" value="Unassembled WGS sequence"/>
</dbReference>
<gene>
    <name evidence="1" type="ORF">GGR05_003516</name>
</gene>
<evidence type="ECO:0000313" key="2">
    <source>
        <dbReference type="Proteomes" id="UP000531216"/>
    </source>
</evidence>
<reference evidence="1 2" key="1">
    <citation type="submission" date="2020-08" db="EMBL/GenBank/DDBJ databases">
        <title>Genomic Encyclopedia of Type Strains, Phase IV (KMG-IV): sequencing the most valuable type-strain genomes for metagenomic binning, comparative biology and taxonomic classification.</title>
        <authorList>
            <person name="Goeker M."/>
        </authorList>
    </citation>
    <scope>NUCLEOTIDE SEQUENCE [LARGE SCALE GENOMIC DNA]</scope>
    <source>
        <strain evidence="1 2">DSM 25024</strain>
    </source>
</reference>
<protein>
    <submittedName>
        <fullName evidence="1">Uncharacterized protein</fullName>
    </submittedName>
</protein>
<keyword evidence="2" id="KW-1185">Reference proteome</keyword>